<evidence type="ECO:0000313" key="2">
    <source>
        <dbReference type="EMBL" id="OBX76420.1"/>
    </source>
</evidence>
<protein>
    <recommendedName>
        <fullName evidence="6">DUF1315 domain-containing protein</fullName>
    </recommendedName>
</protein>
<dbReference type="InterPro" id="IPR009749">
    <property type="entry name" value="DUF1315"/>
</dbReference>
<dbReference type="STRING" id="34059.A9308_04155"/>
<keyword evidence="5" id="KW-1185">Reference proteome</keyword>
<proteinExistence type="predicted"/>
<dbReference type="Proteomes" id="UP000092616">
    <property type="component" value="Unassembled WGS sequence"/>
</dbReference>
<dbReference type="Proteomes" id="UP000092508">
    <property type="component" value="Unassembled WGS sequence"/>
</dbReference>
<dbReference type="AlphaFoldDB" id="A0A1B8QAX7"/>
<organism evidence="2 5">
    <name type="scientific">Faucicola atlantae</name>
    <dbReference type="NCBI Taxonomy" id="34059"/>
    <lineage>
        <taxon>Bacteria</taxon>
        <taxon>Pseudomonadati</taxon>
        <taxon>Pseudomonadota</taxon>
        <taxon>Gammaproteobacteria</taxon>
        <taxon>Moraxellales</taxon>
        <taxon>Moraxellaceae</taxon>
        <taxon>Faucicola</taxon>
    </lineage>
</organism>
<evidence type="ECO:0000256" key="1">
    <source>
        <dbReference type="SAM" id="MobiDB-lite"/>
    </source>
</evidence>
<dbReference type="OrthoDB" id="5616307at2"/>
<comment type="caution">
    <text evidence="2">The sequence shown here is derived from an EMBL/GenBank/DDBJ whole genome shotgun (WGS) entry which is preliminary data.</text>
</comment>
<gene>
    <name evidence="2" type="ORF">A9306_10025</name>
    <name evidence="3" type="ORF">A9308_04155</name>
</gene>
<accession>A0A1B8QAX7</accession>
<evidence type="ECO:0000313" key="3">
    <source>
        <dbReference type="EMBL" id="OBX80112.1"/>
    </source>
</evidence>
<dbReference type="EMBL" id="LZMZ01000008">
    <property type="protein sequence ID" value="OBX80112.1"/>
    <property type="molecule type" value="Genomic_DNA"/>
</dbReference>
<name>A0A1B8QAX7_9GAMM</name>
<feature type="region of interest" description="Disordered" evidence="1">
    <location>
        <begin position="72"/>
        <end position="97"/>
    </location>
</feature>
<evidence type="ECO:0000313" key="5">
    <source>
        <dbReference type="Proteomes" id="UP000092616"/>
    </source>
</evidence>
<reference evidence="3 4" key="2">
    <citation type="submission" date="2016-06" db="EMBL/GenBank/DDBJ databases">
        <title>Draft genome of Moraxella atlantae CCUG 66109.</title>
        <authorList>
            <person name="Salva-Serra F."/>
            <person name="Engstrom-Jakobsson H."/>
            <person name="Thorell K."/>
            <person name="Gonzales-Siles L."/>
            <person name="Karlsson R."/>
            <person name="Boulund F."/>
            <person name="Engstrand L."/>
            <person name="Kristiansson E."/>
            <person name="Moore E."/>
        </authorList>
    </citation>
    <scope>NUCLEOTIDE SEQUENCE [LARGE SCALE GENOMIC DNA]</scope>
    <source>
        <strain evidence="3 4">CCUG 66109</strain>
    </source>
</reference>
<evidence type="ECO:0008006" key="6">
    <source>
        <dbReference type="Google" id="ProtNLM"/>
    </source>
</evidence>
<evidence type="ECO:0000313" key="4">
    <source>
        <dbReference type="Proteomes" id="UP000092508"/>
    </source>
</evidence>
<dbReference type="RefSeq" id="WP_067235185.1">
    <property type="nucleotide sequence ID" value="NZ_CP171125.1"/>
</dbReference>
<dbReference type="EMBL" id="LZNA01000061">
    <property type="protein sequence ID" value="OBX76420.1"/>
    <property type="molecule type" value="Genomic_DNA"/>
</dbReference>
<reference evidence="2 5" key="1">
    <citation type="submission" date="2016-06" db="EMBL/GenBank/DDBJ databases">
        <title>Draft genome of Moraxella atlantae CCUG 59586.</title>
        <authorList>
            <person name="Salva-Serra F."/>
            <person name="Engstrom-Jakobsson H."/>
            <person name="Thorell K."/>
            <person name="Gonzales-Siles L."/>
            <person name="Karlsson R."/>
            <person name="Boulund F."/>
            <person name="Engstrand L."/>
            <person name="Kristiansson E."/>
            <person name="Moore E."/>
        </authorList>
    </citation>
    <scope>NUCLEOTIDE SEQUENCE [LARGE SCALE GENOMIC DNA]</scope>
    <source>
        <strain evidence="2 5">CCUG 59586</strain>
    </source>
</reference>
<dbReference type="Pfam" id="PF07023">
    <property type="entry name" value="DUF1315"/>
    <property type="match status" value="1"/>
</dbReference>
<sequence length="97" mass="11185">MDTQAVLNALTPEIAEKFRTAIALGRWESGERLTEAQRHTCMQALMVWEHAHLPVEERVGYIHKPAKNNADACDIEHDHHYPNQQPDPNAQYPVKFR</sequence>